<dbReference type="Gene3D" id="3.40.50.300">
    <property type="entry name" value="P-loop containing nucleotide triphosphate hydrolases"/>
    <property type="match status" value="1"/>
</dbReference>
<proteinExistence type="predicted"/>
<dbReference type="SUPFAM" id="SSF52540">
    <property type="entry name" value="P-loop containing nucleoside triphosphate hydrolases"/>
    <property type="match status" value="1"/>
</dbReference>
<dbReference type="InterPro" id="IPR003439">
    <property type="entry name" value="ABC_transporter-like_ATP-bd"/>
</dbReference>
<dbReference type="InterPro" id="IPR027417">
    <property type="entry name" value="P-loop_NTPase"/>
</dbReference>
<dbReference type="PANTHER" id="PTHR24220:SF86">
    <property type="entry name" value="ABC TRANSPORTER ABCH.1"/>
    <property type="match status" value="1"/>
</dbReference>
<feature type="non-terminal residue" evidence="2">
    <location>
        <position position="139"/>
    </location>
</feature>
<feature type="domain" description="ABC transporter" evidence="1">
    <location>
        <begin position="2"/>
        <end position="111"/>
    </location>
</feature>
<dbReference type="PANTHER" id="PTHR24220">
    <property type="entry name" value="IMPORT ATP-BINDING PROTEIN"/>
    <property type="match status" value="1"/>
</dbReference>
<organism evidence="2">
    <name type="scientific">marine metagenome</name>
    <dbReference type="NCBI Taxonomy" id="408172"/>
    <lineage>
        <taxon>unclassified sequences</taxon>
        <taxon>metagenomes</taxon>
        <taxon>ecological metagenomes</taxon>
    </lineage>
</organism>
<sequence>MLRPTAGEILYKDSDLYGRSSTELAQYRAQEVGFVFQMFHLVPYLAVEENVKLALPNGNDSGRALELLEEFGLTNRLTHTPGELSAGERQRVALARALVNEPEMILADEPTGNLDPENDRQVFKYLSEYHQKGGTEAVV</sequence>
<dbReference type="GO" id="GO:0016887">
    <property type="term" value="F:ATP hydrolysis activity"/>
    <property type="evidence" value="ECO:0007669"/>
    <property type="project" value="InterPro"/>
</dbReference>
<accession>A0A382LXU8</accession>
<name>A0A382LXU8_9ZZZZ</name>
<dbReference type="Pfam" id="PF00005">
    <property type="entry name" value="ABC_tran"/>
    <property type="match status" value="1"/>
</dbReference>
<dbReference type="AlphaFoldDB" id="A0A382LXU8"/>
<dbReference type="GO" id="GO:0005886">
    <property type="term" value="C:plasma membrane"/>
    <property type="evidence" value="ECO:0007669"/>
    <property type="project" value="TreeGrafter"/>
</dbReference>
<gene>
    <name evidence="2" type="ORF">METZ01_LOCUS293041</name>
</gene>
<protein>
    <recommendedName>
        <fullName evidence="1">ABC transporter domain-containing protein</fullName>
    </recommendedName>
</protein>
<reference evidence="2" key="1">
    <citation type="submission" date="2018-05" db="EMBL/GenBank/DDBJ databases">
        <authorList>
            <person name="Lanie J.A."/>
            <person name="Ng W.-L."/>
            <person name="Kazmierczak K.M."/>
            <person name="Andrzejewski T.M."/>
            <person name="Davidsen T.M."/>
            <person name="Wayne K.J."/>
            <person name="Tettelin H."/>
            <person name="Glass J.I."/>
            <person name="Rusch D."/>
            <person name="Podicherti R."/>
            <person name="Tsui H.-C.T."/>
            <person name="Winkler M.E."/>
        </authorList>
    </citation>
    <scope>NUCLEOTIDE SEQUENCE</scope>
</reference>
<dbReference type="GO" id="GO:0022857">
    <property type="term" value="F:transmembrane transporter activity"/>
    <property type="evidence" value="ECO:0007669"/>
    <property type="project" value="TreeGrafter"/>
</dbReference>
<dbReference type="EMBL" id="UINC01089251">
    <property type="protein sequence ID" value="SVC40187.1"/>
    <property type="molecule type" value="Genomic_DNA"/>
</dbReference>
<dbReference type="GO" id="GO:0005524">
    <property type="term" value="F:ATP binding"/>
    <property type="evidence" value="ECO:0007669"/>
    <property type="project" value="InterPro"/>
</dbReference>
<evidence type="ECO:0000259" key="1">
    <source>
        <dbReference type="Pfam" id="PF00005"/>
    </source>
</evidence>
<dbReference type="InterPro" id="IPR015854">
    <property type="entry name" value="ABC_transpr_LolD-like"/>
</dbReference>
<evidence type="ECO:0000313" key="2">
    <source>
        <dbReference type="EMBL" id="SVC40187.1"/>
    </source>
</evidence>